<accession>A0A7J0BVB1</accession>
<organism evidence="2 3">
    <name type="scientific">Desulfovibrio psychrotolerans</name>
    <dbReference type="NCBI Taxonomy" id="415242"/>
    <lineage>
        <taxon>Bacteria</taxon>
        <taxon>Pseudomonadati</taxon>
        <taxon>Thermodesulfobacteriota</taxon>
        <taxon>Desulfovibrionia</taxon>
        <taxon>Desulfovibrionales</taxon>
        <taxon>Desulfovibrionaceae</taxon>
        <taxon>Desulfovibrio</taxon>
    </lineage>
</organism>
<dbReference type="PANTHER" id="PTHR33303">
    <property type="entry name" value="CYTOPLASMIC PROTEIN-RELATED"/>
    <property type="match status" value="1"/>
</dbReference>
<dbReference type="InterPro" id="IPR036291">
    <property type="entry name" value="NAD(P)-bd_dom_sf"/>
</dbReference>
<keyword evidence="3" id="KW-1185">Reference proteome</keyword>
<dbReference type="SMART" id="SM00881">
    <property type="entry name" value="CoA_binding"/>
    <property type="match status" value="1"/>
</dbReference>
<sequence length="138" mass="15052">MLFDDTVGALLRTAKTIAVVGAKDKPGQPVDSVGRYLIEAGYTVIPVHPVRRNVWGLVTYETIGDIPVPVDIVNVFRASQHCAGHAREVLALPVLPGTFWMQSGIRNPEAGAMLSVAGVRVVEDRCIMVDHQRLVLKR</sequence>
<dbReference type="EMBL" id="BLVP01000008">
    <property type="protein sequence ID" value="GFM37650.1"/>
    <property type="molecule type" value="Genomic_DNA"/>
</dbReference>
<comment type="caution">
    <text evidence="2">The sequence shown here is derived from an EMBL/GenBank/DDBJ whole genome shotgun (WGS) entry which is preliminary data.</text>
</comment>
<feature type="domain" description="CoA-binding" evidence="1">
    <location>
        <begin position="10"/>
        <end position="105"/>
    </location>
</feature>
<evidence type="ECO:0000313" key="2">
    <source>
        <dbReference type="EMBL" id="GFM37650.1"/>
    </source>
</evidence>
<protein>
    <submittedName>
        <fullName evidence="2">CoA-binding protein</fullName>
    </submittedName>
</protein>
<gene>
    <name evidence="2" type="ORF">DSM19430T_23340</name>
</gene>
<dbReference type="AlphaFoldDB" id="A0A7J0BVB1"/>
<dbReference type="InterPro" id="IPR003781">
    <property type="entry name" value="CoA-bd"/>
</dbReference>
<dbReference type="PANTHER" id="PTHR33303:SF2">
    <property type="entry name" value="COA-BINDING DOMAIN-CONTAINING PROTEIN"/>
    <property type="match status" value="1"/>
</dbReference>
<dbReference type="Proteomes" id="UP000503820">
    <property type="component" value="Unassembled WGS sequence"/>
</dbReference>
<evidence type="ECO:0000313" key="3">
    <source>
        <dbReference type="Proteomes" id="UP000503820"/>
    </source>
</evidence>
<reference evidence="2 3" key="1">
    <citation type="submission" date="2020-05" db="EMBL/GenBank/DDBJ databases">
        <title>Draft genome sequence of Desulfovibrio psychrotolerans JS1T.</title>
        <authorList>
            <person name="Ueno A."/>
            <person name="Tamazawa S."/>
            <person name="Tamamura S."/>
            <person name="Murakami T."/>
            <person name="Kiyama T."/>
            <person name="Inomata H."/>
            <person name="Amano Y."/>
            <person name="Miyakawa K."/>
            <person name="Tamaki H."/>
            <person name="Naganuma T."/>
            <person name="Kaneko K."/>
        </authorList>
    </citation>
    <scope>NUCLEOTIDE SEQUENCE [LARGE SCALE GENOMIC DNA]</scope>
    <source>
        <strain evidence="2 3">JS1</strain>
    </source>
</reference>
<dbReference type="Pfam" id="PF13380">
    <property type="entry name" value="CoA_binding_2"/>
    <property type="match status" value="1"/>
</dbReference>
<dbReference type="SUPFAM" id="SSF51735">
    <property type="entry name" value="NAD(P)-binding Rossmann-fold domains"/>
    <property type="match status" value="1"/>
</dbReference>
<dbReference type="Gene3D" id="3.40.50.720">
    <property type="entry name" value="NAD(P)-binding Rossmann-like Domain"/>
    <property type="match status" value="1"/>
</dbReference>
<name>A0A7J0BVB1_9BACT</name>
<proteinExistence type="predicted"/>
<evidence type="ECO:0000259" key="1">
    <source>
        <dbReference type="SMART" id="SM00881"/>
    </source>
</evidence>
<dbReference type="RefSeq" id="WP_174410222.1">
    <property type="nucleotide sequence ID" value="NZ_BLVP01000008.1"/>
</dbReference>